<proteinExistence type="predicted"/>
<gene>
    <name evidence="1" type="ORF">JN00_0514</name>
</gene>
<evidence type="ECO:0000313" key="2">
    <source>
        <dbReference type="Proteomes" id="UP000267246"/>
    </source>
</evidence>
<organism evidence="1 2">
    <name type="scientific">Metamycoplasma subdolum</name>
    <dbReference type="NCBI Taxonomy" id="92407"/>
    <lineage>
        <taxon>Bacteria</taxon>
        <taxon>Bacillati</taxon>
        <taxon>Mycoplasmatota</taxon>
        <taxon>Mycoplasmoidales</taxon>
        <taxon>Metamycoplasmataceae</taxon>
        <taxon>Metamycoplasma</taxon>
    </lineage>
</organism>
<comment type="caution">
    <text evidence="1">The sequence shown here is derived from an EMBL/GenBank/DDBJ whole genome shotgun (WGS) entry which is preliminary data.</text>
</comment>
<keyword evidence="2" id="KW-1185">Reference proteome</keyword>
<protein>
    <submittedName>
        <fullName evidence="1">Uncharacterized protein</fullName>
    </submittedName>
</protein>
<reference evidence="1 2" key="1">
    <citation type="submission" date="2018-10" db="EMBL/GenBank/DDBJ databases">
        <title>Genomic Encyclopedia of Archaeal and Bacterial Type Strains, Phase II (KMG-II): from individual species to whole genera.</title>
        <authorList>
            <person name="Goeker M."/>
        </authorList>
    </citation>
    <scope>NUCLEOTIDE SEQUENCE [LARGE SCALE GENOMIC DNA]</scope>
    <source>
        <strain evidence="1 2">ATCC 29870</strain>
    </source>
</reference>
<dbReference type="Proteomes" id="UP000267246">
    <property type="component" value="Unassembled WGS sequence"/>
</dbReference>
<dbReference type="EMBL" id="REFI01000010">
    <property type="protein sequence ID" value="RMA77469.1"/>
    <property type="molecule type" value="Genomic_DNA"/>
</dbReference>
<accession>A0A3M0A205</accession>
<dbReference type="RefSeq" id="WP_170141533.1">
    <property type="nucleotide sequence ID" value="NZ_CP137846.1"/>
</dbReference>
<dbReference type="AlphaFoldDB" id="A0A3M0A205"/>
<evidence type="ECO:0000313" key="1">
    <source>
        <dbReference type="EMBL" id="RMA77469.1"/>
    </source>
</evidence>
<name>A0A3M0A205_9BACT</name>
<sequence>METLKSKNIKKQKYADIKEFVKEMEAKFRAYEKSDAKKLADKVVEILAKK</sequence>